<dbReference type="SUPFAM" id="SSF116734">
    <property type="entry name" value="DNA methylase specificity domain"/>
    <property type="match status" value="2"/>
</dbReference>
<dbReference type="PANTHER" id="PTHR30408:SF12">
    <property type="entry name" value="TYPE I RESTRICTION ENZYME MJAVIII SPECIFICITY SUBUNIT"/>
    <property type="match status" value="1"/>
</dbReference>
<keyword evidence="3" id="KW-0238">DNA-binding</keyword>
<comment type="caution">
    <text evidence="5">The sequence shown here is derived from an EMBL/GenBank/DDBJ whole genome shotgun (WGS) entry which is preliminary data.</text>
</comment>
<proteinExistence type="inferred from homology"/>
<reference evidence="5 6" key="1">
    <citation type="submission" date="2020-10" db="EMBL/GenBank/DDBJ databases">
        <title>Sequencing the genomes of 1000 actinobacteria strains.</title>
        <authorList>
            <person name="Klenk H.-P."/>
        </authorList>
    </citation>
    <scope>NUCLEOTIDE SEQUENCE [LARGE SCALE GENOMIC DNA]</scope>
    <source>
        <strain evidence="5 6">DSM 45157</strain>
    </source>
</reference>
<dbReference type="Pfam" id="PF01420">
    <property type="entry name" value="Methylase_S"/>
    <property type="match status" value="2"/>
</dbReference>
<dbReference type="EC" id="3.1.21.3" evidence="5"/>
<organism evidence="5 6">
    <name type="scientific">Nocardiopsis terrae</name>
    <dbReference type="NCBI Taxonomy" id="372655"/>
    <lineage>
        <taxon>Bacteria</taxon>
        <taxon>Bacillati</taxon>
        <taxon>Actinomycetota</taxon>
        <taxon>Actinomycetes</taxon>
        <taxon>Streptosporangiales</taxon>
        <taxon>Nocardiopsidaceae</taxon>
        <taxon>Nocardiopsis</taxon>
    </lineage>
</organism>
<dbReference type="PANTHER" id="PTHR30408">
    <property type="entry name" value="TYPE-1 RESTRICTION ENZYME ECOKI SPECIFICITY PROTEIN"/>
    <property type="match status" value="1"/>
</dbReference>
<sequence length="404" mass="43973">MATERKALGQLLRRPPRYGVNAAAVPLAPDIPTYVRITDIDDSGRFTPNPKVGVVHASAENYRLTPGELVFARTGASVGKSYLYDSRDGELVYAGFLINVAPDPNLLNPKYLALFTQSKEYWDWVTRTSVRSGQPGINGREYAQLPIPLPDIATQDAIAETMADVDDLIAAIERMIAKKQAIKQGMLQQLLTGKITFTSSPIPGSEATLGVITNWLSGGTPDRNNPTYWGGTIPWISAATLKNSRVHESDKNLTEAGLHAGSKLAPTGATLVLVRGMALHREARIGMATRPVSFNQDVKALIPKAGILPEYLLYAIQARSTQVLDLVSSAGSGTGVLNTQLLKRLPIWLPDEATQRKIVTAVDSTDRQIEALDRLLCKMQAIKQGMLQELLTGRTRLPVKENTV</sequence>
<comment type="similarity">
    <text evidence="1">Belongs to the type-I restriction system S methylase family.</text>
</comment>
<evidence type="ECO:0000256" key="2">
    <source>
        <dbReference type="ARBA" id="ARBA00022747"/>
    </source>
</evidence>
<feature type="domain" description="Type I restriction modification DNA specificity" evidence="4">
    <location>
        <begin position="61"/>
        <end position="178"/>
    </location>
</feature>
<dbReference type="Proteomes" id="UP000598217">
    <property type="component" value="Unassembled WGS sequence"/>
</dbReference>
<dbReference type="InterPro" id="IPR000055">
    <property type="entry name" value="Restrct_endonuc_typeI_TRD"/>
</dbReference>
<dbReference type="RefSeq" id="WP_191275127.1">
    <property type="nucleotide sequence ID" value="NZ_BMXJ01000008.1"/>
</dbReference>
<dbReference type="GO" id="GO:0009035">
    <property type="term" value="F:type I site-specific deoxyribonuclease activity"/>
    <property type="evidence" value="ECO:0007669"/>
    <property type="project" value="UniProtKB-EC"/>
</dbReference>
<evidence type="ECO:0000313" key="5">
    <source>
        <dbReference type="EMBL" id="MBE1459492.1"/>
    </source>
</evidence>
<dbReference type="InterPro" id="IPR052021">
    <property type="entry name" value="Type-I_RS_S_subunit"/>
</dbReference>
<evidence type="ECO:0000259" key="4">
    <source>
        <dbReference type="Pfam" id="PF01420"/>
    </source>
</evidence>
<evidence type="ECO:0000313" key="6">
    <source>
        <dbReference type="Proteomes" id="UP000598217"/>
    </source>
</evidence>
<dbReference type="EMBL" id="JADBDY010000001">
    <property type="protein sequence ID" value="MBE1459492.1"/>
    <property type="molecule type" value="Genomic_DNA"/>
</dbReference>
<evidence type="ECO:0000256" key="1">
    <source>
        <dbReference type="ARBA" id="ARBA00010923"/>
    </source>
</evidence>
<keyword evidence="5" id="KW-0378">Hydrolase</keyword>
<dbReference type="Gene3D" id="3.90.220.20">
    <property type="entry name" value="DNA methylase specificity domains"/>
    <property type="match status" value="2"/>
</dbReference>
<dbReference type="CDD" id="cd17249">
    <property type="entry name" value="RMtype1_S_EcoR124I-TRD2-CR2_like"/>
    <property type="match status" value="1"/>
</dbReference>
<keyword evidence="6" id="KW-1185">Reference proteome</keyword>
<accession>A0ABR9HKE2</accession>
<protein>
    <submittedName>
        <fullName evidence="5">Type I restriction enzyme S subunit</fullName>
        <ecNumber evidence="5">3.1.21.3</ecNumber>
    </submittedName>
</protein>
<keyword evidence="2" id="KW-0680">Restriction system</keyword>
<feature type="domain" description="Type I restriction modification DNA specificity" evidence="4">
    <location>
        <begin position="215"/>
        <end position="370"/>
    </location>
</feature>
<dbReference type="InterPro" id="IPR044946">
    <property type="entry name" value="Restrct_endonuc_typeI_TRD_sf"/>
</dbReference>
<name>A0ABR9HKE2_9ACTN</name>
<dbReference type="Gene3D" id="1.10.287.1120">
    <property type="entry name" value="Bipartite methylase S protein"/>
    <property type="match status" value="1"/>
</dbReference>
<evidence type="ECO:0000256" key="3">
    <source>
        <dbReference type="ARBA" id="ARBA00023125"/>
    </source>
</evidence>
<dbReference type="CDD" id="cd17521">
    <property type="entry name" value="RMtype1_S_Sau13435ORF2165P_TRD2-CR2_like"/>
    <property type="match status" value="1"/>
</dbReference>
<gene>
    <name evidence="5" type="ORF">H4W79_003706</name>
</gene>